<proteinExistence type="predicted"/>
<reference evidence="2 3" key="1">
    <citation type="journal article" date="2022" name="Front. Microbiol.">
        <title>Male-killing mechanisms vary between Spiroplasma species.</title>
        <authorList>
            <person name="Arai H."/>
            <person name="Inoue M."/>
            <person name="Kageyama D."/>
        </authorList>
    </citation>
    <scope>NUCLEOTIDE SEQUENCE [LARGE SCALE GENOMIC DNA]</scope>
    <source>
        <strain evidence="3">sHm</strain>
    </source>
</reference>
<accession>A0ABN6SX77</accession>
<dbReference type="EMBL" id="AP026933">
    <property type="protein sequence ID" value="BDT03353.1"/>
    <property type="molecule type" value="Genomic_DNA"/>
</dbReference>
<keyword evidence="1" id="KW-0472">Membrane</keyword>
<evidence type="ECO:0000256" key="1">
    <source>
        <dbReference type="SAM" id="Phobius"/>
    </source>
</evidence>
<keyword evidence="3" id="KW-1185">Reference proteome</keyword>
<keyword evidence="1" id="KW-1133">Transmembrane helix</keyword>
<dbReference type="Proteomes" id="UP001163387">
    <property type="component" value="Chromosome"/>
</dbReference>
<evidence type="ECO:0008006" key="4">
    <source>
        <dbReference type="Google" id="ProtNLM"/>
    </source>
</evidence>
<evidence type="ECO:0000313" key="2">
    <source>
        <dbReference type="EMBL" id="BDT03353.1"/>
    </source>
</evidence>
<gene>
    <name evidence="2" type="ORF">SHM_09990</name>
</gene>
<evidence type="ECO:0000313" key="3">
    <source>
        <dbReference type="Proteomes" id="UP001163387"/>
    </source>
</evidence>
<organism evidence="2 3">
    <name type="scientific">Spiroplasma ixodetis</name>
    <dbReference type="NCBI Taxonomy" id="2141"/>
    <lineage>
        <taxon>Bacteria</taxon>
        <taxon>Bacillati</taxon>
        <taxon>Mycoplasmatota</taxon>
        <taxon>Mollicutes</taxon>
        <taxon>Entomoplasmatales</taxon>
        <taxon>Spiroplasmataceae</taxon>
        <taxon>Spiroplasma</taxon>
    </lineage>
</organism>
<feature type="transmembrane region" description="Helical" evidence="1">
    <location>
        <begin position="115"/>
        <end position="141"/>
    </location>
</feature>
<name>A0ABN6SX77_9MOLU</name>
<keyword evidence="1" id="KW-0812">Transmembrane</keyword>
<protein>
    <recommendedName>
        <fullName evidence="4">Transmembrane protein</fullName>
    </recommendedName>
</protein>
<sequence length="171" mass="19969">MLNLLNKLREDLKMKIKALKKLQLITVLIFILTILIIIAGLLLLGLFHGKEVVTIKSNHLVKNTEPLIYEYNGFTLWSKYSWYYILTNNNICLNNFGSYYIIHNSYNYSLLWLKIAVIFSTIVVPIFISIILSLTFLIIGLKRKIKNNNFWDAIANCEIISNGFSPFMYYF</sequence>
<feature type="transmembrane region" description="Helical" evidence="1">
    <location>
        <begin position="21"/>
        <end position="47"/>
    </location>
</feature>